<dbReference type="Proteomes" id="UP000253606">
    <property type="component" value="Chromosome"/>
</dbReference>
<proteinExistence type="predicted"/>
<dbReference type="AlphaFoldDB" id="A0A2Z5FWR3"/>
<evidence type="ECO:0000313" key="3">
    <source>
        <dbReference type="Proteomes" id="UP000253606"/>
    </source>
</evidence>
<keyword evidence="1" id="KW-0472">Membrane</keyword>
<protein>
    <submittedName>
        <fullName evidence="2">Uncharacterized protein</fullName>
    </submittedName>
</protein>
<dbReference type="KEGG" id="abas:ACPOL_1993"/>
<evidence type="ECO:0000313" key="2">
    <source>
        <dbReference type="EMBL" id="AXC11329.1"/>
    </source>
</evidence>
<feature type="transmembrane region" description="Helical" evidence="1">
    <location>
        <begin position="46"/>
        <end position="66"/>
    </location>
</feature>
<keyword evidence="3" id="KW-1185">Reference proteome</keyword>
<dbReference type="RefSeq" id="WP_114206780.1">
    <property type="nucleotide sequence ID" value="NZ_CP030840.1"/>
</dbReference>
<organism evidence="2 3">
    <name type="scientific">Acidisarcina polymorpha</name>
    <dbReference type="NCBI Taxonomy" id="2211140"/>
    <lineage>
        <taxon>Bacteria</taxon>
        <taxon>Pseudomonadati</taxon>
        <taxon>Acidobacteriota</taxon>
        <taxon>Terriglobia</taxon>
        <taxon>Terriglobales</taxon>
        <taxon>Acidobacteriaceae</taxon>
        <taxon>Acidisarcina</taxon>
    </lineage>
</organism>
<accession>A0A2Z5FWR3</accession>
<reference evidence="2 3" key="1">
    <citation type="journal article" date="2018" name="Front. Microbiol.">
        <title>Hydrolytic Capabilities as a Key to Environmental Success: Chitinolytic and Cellulolytic Acidobacteria From Acidic Sub-arctic Soils and Boreal Peatlands.</title>
        <authorList>
            <person name="Belova S.E."/>
            <person name="Ravin N.V."/>
            <person name="Pankratov T.A."/>
            <person name="Rakitin A.L."/>
            <person name="Ivanova A.A."/>
            <person name="Beletsky A.V."/>
            <person name="Mardanov A.V."/>
            <person name="Sinninghe Damste J.S."/>
            <person name="Dedysh S.N."/>
        </authorList>
    </citation>
    <scope>NUCLEOTIDE SEQUENCE [LARGE SCALE GENOMIC DNA]</scope>
    <source>
        <strain evidence="2 3">SBC82</strain>
    </source>
</reference>
<sequence>MRGNRLAKGVKIALVGVIAVAVFGFVVQGLWNWLMPRLFDWHTITFWQAVGLLVLCKILFGGFRGGPGRGMHWRRRMEERWEQMSPEEREKFSCGIGGRFRPAEFRERVREG</sequence>
<dbReference type="OrthoDB" id="123053at2"/>
<feature type="transmembrane region" description="Helical" evidence="1">
    <location>
        <begin position="12"/>
        <end position="34"/>
    </location>
</feature>
<dbReference type="EMBL" id="CP030840">
    <property type="protein sequence ID" value="AXC11329.1"/>
    <property type="molecule type" value="Genomic_DNA"/>
</dbReference>
<gene>
    <name evidence="2" type="ORF">ACPOL_1993</name>
</gene>
<evidence type="ECO:0000256" key="1">
    <source>
        <dbReference type="SAM" id="Phobius"/>
    </source>
</evidence>
<keyword evidence="1" id="KW-0812">Transmembrane</keyword>
<name>A0A2Z5FWR3_9BACT</name>
<keyword evidence="1" id="KW-1133">Transmembrane helix</keyword>